<feature type="domain" description="Na+/H+ antiporter MnhB subunit-related protein" evidence="14">
    <location>
        <begin position="781"/>
        <end position="896"/>
    </location>
</feature>
<feature type="transmembrane region" description="Helical" evidence="11">
    <location>
        <begin position="880"/>
        <end position="902"/>
    </location>
</feature>
<dbReference type="Pfam" id="PF04039">
    <property type="entry name" value="MnhB"/>
    <property type="match status" value="1"/>
</dbReference>
<dbReference type="InterPro" id="IPR001750">
    <property type="entry name" value="ND/Mrp_TM"/>
</dbReference>
<evidence type="ECO:0000256" key="1">
    <source>
        <dbReference type="ARBA" id="ARBA00004651"/>
    </source>
</evidence>
<evidence type="ECO:0000256" key="7">
    <source>
        <dbReference type="ARBA" id="ARBA00023065"/>
    </source>
</evidence>
<dbReference type="InterPro" id="IPR025383">
    <property type="entry name" value="MrpA_C/MbhD"/>
</dbReference>
<keyword evidence="2" id="KW-0813">Transport</keyword>
<dbReference type="RefSeq" id="WP_344024807.1">
    <property type="nucleotide sequence ID" value="NZ_BAAAJK010000024.1"/>
</dbReference>
<dbReference type="PRINTS" id="PR01434">
    <property type="entry name" value="NADHDHGNASE5"/>
</dbReference>
<keyword evidence="7" id="KW-0406">Ion transport</keyword>
<dbReference type="InterPro" id="IPR050616">
    <property type="entry name" value="CPA3_Na-H_Antiporter_A"/>
</dbReference>
<feature type="domain" description="MrpA C-terminal/MbhD" evidence="15">
    <location>
        <begin position="599"/>
        <end position="663"/>
    </location>
</feature>
<dbReference type="Pfam" id="PF00361">
    <property type="entry name" value="Proton_antipo_M"/>
    <property type="match status" value="1"/>
</dbReference>
<dbReference type="InterPro" id="IPR001516">
    <property type="entry name" value="Proton_antipo_N"/>
</dbReference>
<evidence type="ECO:0000256" key="4">
    <source>
        <dbReference type="ARBA" id="ARBA00022475"/>
    </source>
</evidence>
<evidence type="ECO:0000256" key="10">
    <source>
        <dbReference type="SAM" id="MobiDB-lite"/>
    </source>
</evidence>
<evidence type="ECO:0000259" key="15">
    <source>
        <dbReference type="Pfam" id="PF13244"/>
    </source>
</evidence>
<keyword evidence="4" id="KW-1003">Cell membrane</keyword>
<feature type="transmembrane region" description="Helical" evidence="11">
    <location>
        <begin position="679"/>
        <end position="699"/>
    </location>
</feature>
<evidence type="ECO:0000313" key="18">
    <source>
        <dbReference type="Proteomes" id="UP001501414"/>
    </source>
</evidence>
<feature type="transmembrane region" description="Helical" evidence="11">
    <location>
        <begin position="159"/>
        <end position="178"/>
    </location>
</feature>
<dbReference type="PANTHER" id="PTHR43373">
    <property type="entry name" value="NA(+)/H(+) ANTIPORTER SUBUNIT"/>
    <property type="match status" value="1"/>
</dbReference>
<accession>A0ABN1Y1I0</accession>
<gene>
    <name evidence="17" type="ORF">GCM10009613_40460</name>
</gene>
<keyword evidence="6 11" id="KW-1133">Transmembrane helix</keyword>
<feature type="domain" description="NADH:quinone oxidoreductase/Mrp antiporter transmembrane" evidence="12">
    <location>
        <begin position="123"/>
        <end position="400"/>
    </location>
</feature>
<evidence type="ECO:0000313" key="17">
    <source>
        <dbReference type="EMBL" id="GAA1393656.1"/>
    </source>
</evidence>
<dbReference type="Pfam" id="PF20501">
    <property type="entry name" value="MbhE"/>
    <property type="match status" value="1"/>
</dbReference>
<dbReference type="Proteomes" id="UP001501414">
    <property type="component" value="Unassembled WGS sequence"/>
</dbReference>
<feature type="transmembrane region" description="Helical" evidence="11">
    <location>
        <begin position="404"/>
        <end position="428"/>
    </location>
</feature>
<organism evidence="17 18">
    <name type="scientific">Pseudonocardia kongjuensis</name>
    <dbReference type="NCBI Taxonomy" id="102227"/>
    <lineage>
        <taxon>Bacteria</taxon>
        <taxon>Bacillati</taxon>
        <taxon>Actinomycetota</taxon>
        <taxon>Actinomycetes</taxon>
        <taxon>Pseudonocardiales</taxon>
        <taxon>Pseudonocardiaceae</taxon>
        <taxon>Pseudonocardia</taxon>
    </lineage>
</organism>
<feature type="compositionally biased region" description="Basic and acidic residues" evidence="10">
    <location>
        <begin position="912"/>
        <end position="931"/>
    </location>
</feature>
<proteinExistence type="predicted"/>
<feature type="transmembrane region" description="Helical" evidence="11">
    <location>
        <begin position="317"/>
        <end position="341"/>
    </location>
</feature>
<feature type="transmembrane region" description="Helical" evidence="11">
    <location>
        <begin position="74"/>
        <end position="93"/>
    </location>
</feature>
<evidence type="ECO:0000259" key="12">
    <source>
        <dbReference type="Pfam" id="PF00361"/>
    </source>
</evidence>
<evidence type="ECO:0000259" key="13">
    <source>
        <dbReference type="Pfam" id="PF00662"/>
    </source>
</evidence>
<feature type="transmembrane region" description="Helical" evidence="11">
    <location>
        <begin position="229"/>
        <end position="252"/>
    </location>
</feature>
<feature type="transmembrane region" description="Helical" evidence="11">
    <location>
        <begin position="293"/>
        <end position="311"/>
    </location>
</feature>
<keyword evidence="18" id="KW-1185">Reference proteome</keyword>
<keyword evidence="8 11" id="KW-0472">Membrane</keyword>
<feature type="transmembrane region" description="Helical" evidence="11">
    <location>
        <begin position="495"/>
        <end position="512"/>
    </location>
</feature>
<evidence type="ECO:0000256" key="2">
    <source>
        <dbReference type="ARBA" id="ARBA00022448"/>
    </source>
</evidence>
<feature type="transmembrane region" description="Helical" evidence="11">
    <location>
        <begin position="807"/>
        <end position="828"/>
    </location>
</feature>
<dbReference type="EMBL" id="BAAAJK010000024">
    <property type="protein sequence ID" value="GAA1393656.1"/>
    <property type="molecule type" value="Genomic_DNA"/>
</dbReference>
<dbReference type="InterPro" id="IPR046806">
    <property type="entry name" value="MrpA_C/MbhE"/>
</dbReference>
<evidence type="ECO:0000256" key="9">
    <source>
        <dbReference type="RuleBase" id="RU000320"/>
    </source>
</evidence>
<feature type="domain" description="MrpA C-terminal/MbhE" evidence="16">
    <location>
        <begin position="678"/>
        <end position="760"/>
    </location>
</feature>
<feature type="transmembrane region" description="Helical" evidence="11">
    <location>
        <begin position="264"/>
        <end position="286"/>
    </location>
</feature>
<feature type="transmembrane region" description="Helical" evidence="11">
    <location>
        <begin position="198"/>
        <end position="217"/>
    </location>
</feature>
<feature type="transmembrane region" description="Helical" evidence="11">
    <location>
        <begin position="362"/>
        <end position="384"/>
    </location>
</feature>
<keyword evidence="5 9" id="KW-0812">Transmembrane</keyword>
<feature type="transmembrane region" description="Helical" evidence="11">
    <location>
        <begin position="639"/>
        <end position="658"/>
    </location>
</feature>
<evidence type="ECO:0000256" key="3">
    <source>
        <dbReference type="ARBA" id="ARBA00022449"/>
    </source>
</evidence>
<comment type="subcellular location">
    <subcellularLocation>
        <location evidence="1">Cell membrane</location>
        <topology evidence="1">Multi-pass membrane protein</topology>
    </subcellularLocation>
    <subcellularLocation>
        <location evidence="9">Membrane</location>
        <topology evidence="9">Multi-pass membrane protein</topology>
    </subcellularLocation>
</comment>
<feature type="transmembrane region" description="Helical" evidence="11">
    <location>
        <begin position="105"/>
        <end position="123"/>
    </location>
</feature>
<keyword evidence="3" id="KW-0050">Antiport</keyword>
<name>A0ABN1Y1I0_9PSEU</name>
<dbReference type="InterPro" id="IPR007182">
    <property type="entry name" value="MnhB"/>
</dbReference>
<evidence type="ECO:0000259" key="16">
    <source>
        <dbReference type="Pfam" id="PF20501"/>
    </source>
</evidence>
<evidence type="ECO:0000256" key="6">
    <source>
        <dbReference type="ARBA" id="ARBA00022989"/>
    </source>
</evidence>
<reference evidence="17 18" key="1">
    <citation type="journal article" date="2019" name="Int. J. Syst. Evol. Microbiol.">
        <title>The Global Catalogue of Microorganisms (GCM) 10K type strain sequencing project: providing services to taxonomists for standard genome sequencing and annotation.</title>
        <authorList>
            <consortium name="The Broad Institute Genomics Platform"/>
            <consortium name="The Broad Institute Genome Sequencing Center for Infectious Disease"/>
            <person name="Wu L."/>
            <person name="Ma J."/>
        </authorList>
    </citation>
    <scope>NUCLEOTIDE SEQUENCE [LARGE SCALE GENOMIC DNA]</scope>
    <source>
        <strain evidence="17 18">JCM 11896</strain>
    </source>
</reference>
<sequence>MSLFPVLVTAWVLVLVVPVLGARLGTRAGWVAAAVLGALTVVVATGPASSPDSVDEVLPWIPAVEVMLRLRMDGLGTLFALLVLGIGAVIMAYSTSYVTEERSGGFYTLMTAFAAAMLTLVLADDLVLLFVAWEITTICSYLLILRVGPRGREPAARTLLITVSGGLALLAAVCTIVVRTGTTQLSVALADPAWGTDPVFAGVVAVLVAMAAMTKAAQFPFHSWLPDAMVAPAPVSAYLHAAAMVKAGIYLLMRFSGAAAASPVWPWLLVTVGVVTALLGGVFALQRHDLKELLAYSTVSQLGLLVAVIGIGTPTALLAASAHVVAHALFKSAGFMTVGLLERRAGTRDLRELRGLFRAIPWTASMIVLTALSMAGIPLTLGFVSKEYVLDAALTAGTGPGTLAAAGLGAAAVLTVAYSARLVVPVMFGPAADLRPGGGARTMAGTVTVTALAGGVLGPAASALDPLLGTSAAASLQVPPAAIDGFYVWHGLNPALLVSALAIAIGAGLVLARGRVDRFLARPLWPFTGVSAVERLRTGIIELGRVTGRPTAGDAPARHLLVPILLIALAGTVAVGLRAGDIAAAPGTSDASDVLLLLLSACGIGAVLMARNRLAAVLGAGVVGFSVALWFFGLGAADVALTQLLVEVLTVAVIVLILRRLPRGFPAGTGGARRTVTRAVLAVGAGVAATTATLVSTGWRGPSAASTWFLAEAQEQTGGSNVVNTILVDFRALDTFGELVVLALAALVMTALLDARRPQPLQVTDAPAAPVTDPRANAIFLRTAAKVLVPFLLLASVYVLLRGHNAPGGGFIGALIGASALVLAYLAAPSDATGRVRLPFLLVAGMGAVVAAATGLLGLLDGSFLRPLHADVLGVHLSTALVFDVGVYLAVLGVVVAGLNLLGAPPEDDEPDPRLPPDRSEVGHASEEVSR</sequence>
<dbReference type="PANTHER" id="PTHR43373:SF1">
    <property type="entry name" value="NA(+)_H(+) ANTIPORTER SUBUNIT A"/>
    <property type="match status" value="1"/>
</dbReference>
<dbReference type="Pfam" id="PF00662">
    <property type="entry name" value="Proton_antipo_N"/>
    <property type="match status" value="1"/>
</dbReference>
<feature type="transmembrane region" description="Helical" evidence="11">
    <location>
        <begin position="129"/>
        <end position="147"/>
    </location>
</feature>
<feature type="domain" description="NADH-Ubiquinone oxidoreductase (complex I) chain 5 N-terminal" evidence="13">
    <location>
        <begin position="64"/>
        <end position="102"/>
    </location>
</feature>
<evidence type="ECO:0000256" key="11">
    <source>
        <dbReference type="SAM" id="Phobius"/>
    </source>
</evidence>
<feature type="transmembrane region" description="Helical" evidence="11">
    <location>
        <begin position="591"/>
        <end position="609"/>
    </location>
</feature>
<feature type="transmembrane region" description="Helical" evidence="11">
    <location>
        <begin position="614"/>
        <end position="633"/>
    </location>
</feature>
<evidence type="ECO:0000256" key="5">
    <source>
        <dbReference type="ARBA" id="ARBA00022692"/>
    </source>
</evidence>
<dbReference type="Pfam" id="PF13244">
    <property type="entry name" value="MbhD"/>
    <property type="match status" value="1"/>
</dbReference>
<feature type="transmembrane region" description="Helical" evidence="11">
    <location>
        <begin position="560"/>
        <end position="579"/>
    </location>
</feature>
<dbReference type="NCBIfam" id="NF009290">
    <property type="entry name" value="PRK12650.1"/>
    <property type="match status" value="1"/>
</dbReference>
<feature type="transmembrane region" description="Helical" evidence="11">
    <location>
        <begin position="783"/>
        <end position="801"/>
    </location>
</feature>
<feature type="transmembrane region" description="Helical" evidence="11">
    <location>
        <begin position="840"/>
        <end position="860"/>
    </location>
</feature>
<evidence type="ECO:0000259" key="14">
    <source>
        <dbReference type="Pfam" id="PF04039"/>
    </source>
</evidence>
<feature type="transmembrane region" description="Helical" evidence="11">
    <location>
        <begin position="735"/>
        <end position="753"/>
    </location>
</feature>
<feature type="region of interest" description="Disordered" evidence="10">
    <location>
        <begin position="905"/>
        <end position="931"/>
    </location>
</feature>
<evidence type="ECO:0000256" key="8">
    <source>
        <dbReference type="ARBA" id="ARBA00023136"/>
    </source>
</evidence>
<protein>
    <submittedName>
        <fullName evidence="17">DUF4040 family protein</fullName>
    </submittedName>
</protein>
<comment type="caution">
    <text evidence="17">The sequence shown here is derived from an EMBL/GenBank/DDBJ whole genome shotgun (WGS) entry which is preliminary data.</text>
</comment>
<feature type="transmembrane region" description="Helical" evidence="11">
    <location>
        <begin position="440"/>
        <end position="461"/>
    </location>
</feature>